<dbReference type="EC" id="2.4.1.17" evidence="11"/>
<dbReference type="STRING" id="10228.B3RYZ9"/>
<dbReference type="InterPro" id="IPR050271">
    <property type="entry name" value="UDP-glycosyltransferase"/>
</dbReference>
<keyword evidence="7" id="KW-1133">Transmembrane helix</keyword>
<sequence length="352" mass="39416">DLLLVDITSVCSGIVDGILNISKVIAYSPAGFIDPSLSRLFHIPASPSYVPTVIVDYSNKMTFFQRLHNSLTYVAMVILRSAFDPSVQAMYEKLVNSSFKSYGQLRPSMLIVSTDFAIDYPRPITPATKVVGALLPHAPLKLPQELSDFAELLHNDSQDFAIVSFGTLVSKAMDNIIDFQAIGRVLSRLPMKVIWKYHHQIDDLGDNVKVVSWFPQNDLLAHRNCKLFVTHCGLNSMYESAYHGVPMVAVPLFADQPSNAQRIKSAGIGEIVLFKELNEQSLNDAILKVYKNPEMATKCSTISNIMRDRPGNRTPVEEVGDWIEFAIRHDGGRHLNLAASQLRWYELYMIDV</sequence>
<evidence type="ECO:0000256" key="9">
    <source>
        <dbReference type="ARBA" id="ARBA00023180"/>
    </source>
</evidence>
<feature type="non-terminal residue" evidence="12">
    <location>
        <position position="352"/>
    </location>
</feature>
<dbReference type="GO" id="GO:0008194">
    <property type="term" value="F:UDP-glycosyltransferase activity"/>
    <property type="evidence" value="ECO:0000318"/>
    <property type="project" value="GO_Central"/>
</dbReference>
<evidence type="ECO:0000256" key="3">
    <source>
        <dbReference type="ARBA" id="ARBA00022676"/>
    </source>
</evidence>
<keyword evidence="9" id="KW-0325">Glycoprotein</keyword>
<dbReference type="PhylomeDB" id="B3RYZ9"/>
<dbReference type="OrthoDB" id="5835829at2759"/>
<dbReference type="OMA" id="INLAPAM"/>
<dbReference type="InParanoid" id="B3RYZ9"/>
<evidence type="ECO:0000256" key="5">
    <source>
        <dbReference type="ARBA" id="ARBA00022692"/>
    </source>
</evidence>
<evidence type="ECO:0000313" key="13">
    <source>
        <dbReference type="Proteomes" id="UP000009022"/>
    </source>
</evidence>
<evidence type="ECO:0000256" key="1">
    <source>
        <dbReference type="ARBA" id="ARBA00004167"/>
    </source>
</evidence>
<evidence type="ECO:0000256" key="11">
    <source>
        <dbReference type="RuleBase" id="RU362059"/>
    </source>
</evidence>
<dbReference type="Pfam" id="PF00201">
    <property type="entry name" value="UDPGT"/>
    <property type="match status" value="1"/>
</dbReference>
<protein>
    <recommendedName>
        <fullName evidence="11">UDP-glucuronosyltransferase</fullName>
        <ecNumber evidence="11">2.4.1.17</ecNumber>
    </recommendedName>
</protein>
<dbReference type="EMBL" id="DS985246">
    <property type="protein sequence ID" value="EDV23757.1"/>
    <property type="molecule type" value="Genomic_DNA"/>
</dbReference>
<dbReference type="eggNOG" id="KOG1192">
    <property type="taxonomic scope" value="Eukaryota"/>
</dbReference>
<keyword evidence="13" id="KW-1185">Reference proteome</keyword>
<comment type="catalytic activity">
    <reaction evidence="11">
        <text>glucuronate acceptor + UDP-alpha-D-glucuronate = acceptor beta-D-glucuronoside + UDP + H(+)</text>
        <dbReference type="Rhea" id="RHEA:21032"/>
        <dbReference type="ChEBI" id="CHEBI:15378"/>
        <dbReference type="ChEBI" id="CHEBI:58052"/>
        <dbReference type="ChEBI" id="CHEBI:58223"/>
        <dbReference type="ChEBI" id="CHEBI:132367"/>
        <dbReference type="ChEBI" id="CHEBI:132368"/>
        <dbReference type="EC" id="2.4.1.17"/>
    </reaction>
</comment>
<gene>
    <name evidence="12" type="ORF">TRIADDRAFT_3259</name>
</gene>
<keyword evidence="4 10" id="KW-0808">Transferase</keyword>
<dbReference type="HOGENOM" id="CLU_012949_2_0_1"/>
<evidence type="ECO:0000256" key="4">
    <source>
        <dbReference type="ARBA" id="ARBA00022679"/>
    </source>
</evidence>
<dbReference type="FunFam" id="3.40.50.2000:FF:000118">
    <property type="entry name" value="UDP-glucuronosyltransferase"/>
    <property type="match status" value="1"/>
</dbReference>
<feature type="non-terminal residue" evidence="12">
    <location>
        <position position="1"/>
    </location>
</feature>
<evidence type="ECO:0000256" key="10">
    <source>
        <dbReference type="RuleBase" id="RU003718"/>
    </source>
</evidence>
<dbReference type="Gene3D" id="3.40.50.2000">
    <property type="entry name" value="Glycogen Phosphorylase B"/>
    <property type="match status" value="1"/>
</dbReference>
<keyword evidence="3 10" id="KW-0328">Glycosyltransferase</keyword>
<dbReference type="CDD" id="cd03784">
    <property type="entry name" value="GT1_Gtf-like"/>
    <property type="match status" value="1"/>
</dbReference>
<dbReference type="GO" id="GO:0015020">
    <property type="term" value="F:glucuronosyltransferase activity"/>
    <property type="evidence" value="ECO:0007669"/>
    <property type="project" value="UniProtKB-EC"/>
</dbReference>
<keyword evidence="5" id="KW-0812">Transmembrane</keyword>
<dbReference type="PANTHER" id="PTHR48043:SF145">
    <property type="entry name" value="FI06409P-RELATED"/>
    <property type="match status" value="1"/>
</dbReference>
<dbReference type="Proteomes" id="UP000009022">
    <property type="component" value="Unassembled WGS sequence"/>
</dbReference>
<dbReference type="InterPro" id="IPR035595">
    <property type="entry name" value="UDP_glycos_trans_CS"/>
</dbReference>
<organism evidence="12 13">
    <name type="scientific">Trichoplax adhaerens</name>
    <name type="common">Trichoplax reptans</name>
    <dbReference type="NCBI Taxonomy" id="10228"/>
    <lineage>
        <taxon>Eukaryota</taxon>
        <taxon>Metazoa</taxon>
        <taxon>Placozoa</taxon>
        <taxon>Uniplacotomia</taxon>
        <taxon>Trichoplacea</taxon>
        <taxon>Trichoplacidae</taxon>
        <taxon>Trichoplax</taxon>
    </lineage>
</organism>
<dbReference type="GeneID" id="6754496"/>
<dbReference type="SUPFAM" id="SSF53756">
    <property type="entry name" value="UDP-Glycosyltransferase/glycogen phosphorylase"/>
    <property type="match status" value="1"/>
</dbReference>
<dbReference type="CTD" id="6754496"/>
<evidence type="ECO:0000256" key="6">
    <source>
        <dbReference type="ARBA" id="ARBA00022729"/>
    </source>
</evidence>
<dbReference type="AlphaFoldDB" id="B3RYZ9"/>
<dbReference type="PROSITE" id="PS00375">
    <property type="entry name" value="UDPGT"/>
    <property type="match status" value="1"/>
</dbReference>
<keyword evidence="6" id="KW-0732">Signal</keyword>
<dbReference type="KEGG" id="tad:TRIADDRAFT_3259"/>
<comment type="similarity">
    <text evidence="2 10">Belongs to the UDP-glycosyltransferase family.</text>
</comment>
<dbReference type="PANTHER" id="PTHR48043">
    <property type="entry name" value="EG:EG0003.4 PROTEIN-RELATED"/>
    <property type="match status" value="1"/>
</dbReference>
<proteinExistence type="inferred from homology"/>
<evidence type="ECO:0000256" key="7">
    <source>
        <dbReference type="ARBA" id="ARBA00022989"/>
    </source>
</evidence>
<dbReference type="RefSeq" id="XP_002113283.1">
    <property type="nucleotide sequence ID" value="XM_002113247.1"/>
</dbReference>
<keyword evidence="8" id="KW-0472">Membrane</keyword>
<dbReference type="GO" id="GO:0016020">
    <property type="term" value="C:membrane"/>
    <property type="evidence" value="ECO:0007669"/>
    <property type="project" value="UniProtKB-SubCell"/>
</dbReference>
<dbReference type="InterPro" id="IPR002213">
    <property type="entry name" value="UDP_glucos_trans"/>
</dbReference>
<name>B3RYZ9_TRIAD</name>
<evidence type="ECO:0000256" key="2">
    <source>
        <dbReference type="ARBA" id="ARBA00009995"/>
    </source>
</evidence>
<evidence type="ECO:0000256" key="8">
    <source>
        <dbReference type="ARBA" id="ARBA00023136"/>
    </source>
</evidence>
<comment type="subcellular location">
    <subcellularLocation>
        <location evidence="1 11">Membrane</location>
        <topology evidence="1 11">Single-pass membrane protein</topology>
    </subcellularLocation>
</comment>
<accession>B3RYZ9</accession>
<reference evidence="12 13" key="1">
    <citation type="journal article" date="2008" name="Nature">
        <title>The Trichoplax genome and the nature of placozoans.</title>
        <authorList>
            <person name="Srivastava M."/>
            <person name="Begovic E."/>
            <person name="Chapman J."/>
            <person name="Putnam N.H."/>
            <person name="Hellsten U."/>
            <person name="Kawashima T."/>
            <person name="Kuo A."/>
            <person name="Mitros T."/>
            <person name="Salamov A."/>
            <person name="Carpenter M.L."/>
            <person name="Signorovitch A.Y."/>
            <person name="Moreno M.A."/>
            <person name="Kamm K."/>
            <person name="Grimwood J."/>
            <person name="Schmutz J."/>
            <person name="Shapiro H."/>
            <person name="Grigoriev I.V."/>
            <person name="Buss L.W."/>
            <person name="Schierwater B."/>
            <person name="Dellaporta S.L."/>
            <person name="Rokhsar D.S."/>
        </authorList>
    </citation>
    <scope>NUCLEOTIDE SEQUENCE [LARGE SCALE GENOMIC DNA]</scope>
    <source>
        <strain evidence="12 13">Grell-BS-1999</strain>
    </source>
</reference>
<evidence type="ECO:0000313" key="12">
    <source>
        <dbReference type="EMBL" id="EDV23757.1"/>
    </source>
</evidence>